<evidence type="ECO:0000313" key="3">
    <source>
        <dbReference type="EMBL" id="AWI53128.1"/>
    </source>
</evidence>
<feature type="transmembrane region" description="Helical" evidence="1">
    <location>
        <begin position="45"/>
        <end position="65"/>
    </location>
</feature>
<dbReference type="AlphaFoldDB" id="A0A2U8FQK5"/>
<dbReference type="InterPro" id="IPR039447">
    <property type="entry name" value="UreH-like_TM_dom"/>
</dbReference>
<evidence type="ECO:0000259" key="2">
    <source>
        <dbReference type="Pfam" id="PF13386"/>
    </source>
</evidence>
<keyword evidence="4" id="KW-1185">Reference proteome</keyword>
<accession>A0A2U8FQK5</accession>
<feature type="transmembrane region" description="Helical" evidence="1">
    <location>
        <begin position="131"/>
        <end position="158"/>
    </location>
</feature>
<proteinExistence type="predicted"/>
<dbReference type="KEGG" id="aon:DEH84_06550"/>
<feature type="transmembrane region" description="Helical" evidence="1">
    <location>
        <begin position="6"/>
        <end position="33"/>
    </location>
</feature>
<dbReference type="Proteomes" id="UP000244892">
    <property type="component" value="Chromosome"/>
</dbReference>
<protein>
    <recommendedName>
        <fullName evidence="2">Urease accessory protein UreH-like transmembrane domain-containing protein</fullName>
    </recommendedName>
</protein>
<keyword evidence="1" id="KW-0812">Transmembrane</keyword>
<evidence type="ECO:0000313" key="4">
    <source>
        <dbReference type="Proteomes" id="UP000244892"/>
    </source>
</evidence>
<organism evidence="3 4">
    <name type="scientific">Aquabacterium olei</name>
    <dbReference type="NCBI Taxonomy" id="1296669"/>
    <lineage>
        <taxon>Bacteria</taxon>
        <taxon>Pseudomonadati</taxon>
        <taxon>Pseudomonadota</taxon>
        <taxon>Betaproteobacteria</taxon>
        <taxon>Burkholderiales</taxon>
        <taxon>Aquabacterium</taxon>
    </lineage>
</organism>
<dbReference type="EMBL" id="CP029210">
    <property type="protein sequence ID" value="AWI53128.1"/>
    <property type="molecule type" value="Genomic_DNA"/>
</dbReference>
<dbReference type="OrthoDB" id="9155091at2"/>
<sequence>MLSGLLISAFLMGLGGLPHCAVMCGAPCAAAFPKGLPGLALVGRALGYALLGGVAAASAGLVASWGREIAILQPFWVMAQFGAVLFGLWLLWKGRVPAWLDRFGIDLYHRLRRRFASSGALGDGRPSARRAAVLLAGMLWALMPCGLLYGALMVAVLAPSAWGGSLVMLSFAVASSAGVWFAPALLAWLRRRFTGRAQSAQSPSGVGGLAPAGAAPVLWLQRDGTAAAASSANAGADGAPIDPRWALRASGLLLAAMAAWGLSHHLVAQWRAWCA</sequence>
<feature type="domain" description="Urease accessory protein UreH-like transmembrane" evidence="2">
    <location>
        <begin position="9"/>
        <end position="199"/>
    </location>
</feature>
<name>A0A2U8FQK5_9BURK</name>
<dbReference type="Pfam" id="PF13386">
    <property type="entry name" value="DsbD_2"/>
    <property type="match status" value="1"/>
</dbReference>
<feature type="transmembrane region" description="Helical" evidence="1">
    <location>
        <begin position="164"/>
        <end position="189"/>
    </location>
</feature>
<keyword evidence="1" id="KW-1133">Transmembrane helix</keyword>
<feature type="transmembrane region" description="Helical" evidence="1">
    <location>
        <begin position="71"/>
        <end position="92"/>
    </location>
</feature>
<evidence type="ECO:0000256" key="1">
    <source>
        <dbReference type="SAM" id="Phobius"/>
    </source>
</evidence>
<gene>
    <name evidence="3" type="ORF">DEH84_06550</name>
</gene>
<reference evidence="3 4" key="1">
    <citation type="submission" date="2018-05" db="EMBL/GenBank/DDBJ databases">
        <title>complete genome sequence of Aquabacterium olei NBRC 110486.</title>
        <authorList>
            <person name="Tang B."/>
            <person name="Chang J."/>
            <person name="Zhang L."/>
            <person name="Yang H."/>
        </authorList>
    </citation>
    <scope>NUCLEOTIDE SEQUENCE [LARGE SCALE GENOMIC DNA]</scope>
    <source>
        <strain evidence="3 4">NBRC 110486</strain>
    </source>
</reference>
<keyword evidence="1" id="KW-0472">Membrane</keyword>
<dbReference type="RefSeq" id="WP_109035862.1">
    <property type="nucleotide sequence ID" value="NZ_CP029210.1"/>
</dbReference>